<dbReference type="AlphaFoldDB" id="A0AAV4QXJ9"/>
<dbReference type="EMBL" id="BPLQ01005135">
    <property type="protein sequence ID" value="GIY12845.1"/>
    <property type="molecule type" value="Genomic_DNA"/>
</dbReference>
<name>A0AAV4QXJ9_9ARAC</name>
<sequence>MWEQILHHSLRNIKCLVTRSSKGTACSLRISYRCESIPPSPREVDLLFAGVPHLPFTTHYSPLSGEGGTWQGKSIGAEL</sequence>
<reference evidence="1 2" key="1">
    <citation type="submission" date="2021-06" db="EMBL/GenBank/DDBJ databases">
        <title>Caerostris darwini draft genome.</title>
        <authorList>
            <person name="Kono N."/>
            <person name="Arakawa K."/>
        </authorList>
    </citation>
    <scope>NUCLEOTIDE SEQUENCE [LARGE SCALE GENOMIC DNA]</scope>
</reference>
<evidence type="ECO:0000313" key="1">
    <source>
        <dbReference type="EMBL" id="GIY12845.1"/>
    </source>
</evidence>
<comment type="caution">
    <text evidence="1">The sequence shown here is derived from an EMBL/GenBank/DDBJ whole genome shotgun (WGS) entry which is preliminary data.</text>
</comment>
<gene>
    <name evidence="1" type="ORF">CDAR_384251</name>
</gene>
<dbReference type="Proteomes" id="UP001054837">
    <property type="component" value="Unassembled WGS sequence"/>
</dbReference>
<proteinExistence type="predicted"/>
<accession>A0AAV4QXJ9</accession>
<evidence type="ECO:0000313" key="2">
    <source>
        <dbReference type="Proteomes" id="UP001054837"/>
    </source>
</evidence>
<organism evidence="1 2">
    <name type="scientific">Caerostris darwini</name>
    <dbReference type="NCBI Taxonomy" id="1538125"/>
    <lineage>
        <taxon>Eukaryota</taxon>
        <taxon>Metazoa</taxon>
        <taxon>Ecdysozoa</taxon>
        <taxon>Arthropoda</taxon>
        <taxon>Chelicerata</taxon>
        <taxon>Arachnida</taxon>
        <taxon>Araneae</taxon>
        <taxon>Araneomorphae</taxon>
        <taxon>Entelegynae</taxon>
        <taxon>Araneoidea</taxon>
        <taxon>Araneidae</taxon>
        <taxon>Caerostris</taxon>
    </lineage>
</organism>
<keyword evidence="2" id="KW-1185">Reference proteome</keyword>
<protein>
    <submittedName>
        <fullName evidence="1">Uncharacterized protein</fullName>
    </submittedName>
</protein>